<dbReference type="InterPro" id="IPR012535">
    <property type="entry name" value="Cell_div_Cdc14"/>
</dbReference>
<evidence type="ECO:0008006" key="4">
    <source>
        <dbReference type="Google" id="ProtNLM"/>
    </source>
</evidence>
<reference evidence="2 3" key="1">
    <citation type="journal article" date="2018" name="Evol. Lett.">
        <title>Horizontal gene cluster transfer increased hallucinogenic mushroom diversity.</title>
        <authorList>
            <person name="Reynolds H.T."/>
            <person name="Vijayakumar V."/>
            <person name="Gluck-Thaler E."/>
            <person name="Korotkin H.B."/>
            <person name="Matheny P.B."/>
            <person name="Slot J.C."/>
        </authorList>
    </citation>
    <scope>NUCLEOTIDE SEQUENCE [LARGE SCALE GENOMIC DNA]</scope>
    <source>
        <strain evidence="2 3">2629</strain>
    </source>
</reference>
<evidence type="ECO:0000313" key="2">
    <source>
        <dbReference type="EMBL" id="PPQ63156.1"/>
    </source>
</evidence>
<dbReference type="STRING" id="181874.A0A409V939"/>
<dbReference type="AlphaFoldDB" id="A0A409V939"/>
<dbReference type="InParanoid" id="A0A409V939"/>
<feature type="region of interest" description="Disordered" evidence="1">
    <location>
        <begin position="428"/>
        <end position="500"/>
    </location>
</feature>
<dbReference type="PANTHER" id="PTHR34065:SF1">
    <property type="entry name" value="CELL DIVISION CONTROL PROTEIN 14"/>
    <property type="match status" value="1"/>
</dbReference>
<feature type="region of interest" description="Disordered" evidence="1">
    <location>
        <begin position="224"/>
        <end position="268"/>
    </location>
</feature>
<name>A0A409V939_9AGAR</name>
<evidence type="ECO:0000256" key="1">
    <source>
        <dbReference type="SAM" id="MobiDB-lite"/>
    </source>
</evidence>
<dbReference type="EMBL" id="NHTK01006130">
    <property type="protein sequence ID" value="PPQ63156.1"/>
    <property type="molecule type" value="Genomic_DNA"/>
</dbReference>
<proteinExistence type="predicted"/>
<gene>
    <name evidence="2" type="ORF">CVT24_005796</name>
</gene>
<accession>A0A409V939</accession>
<keyword evidence="3" id="KW-1185">Reference proteome</keyword>
<feature type="compositionally biased region" description="Low complexity" evidence="1">
    <location>
        <begin position="453"/>
        <end position="472"/>
    </location>
</feature>
<sequence>MSCCVQDALDDLLSPRSTYASRKQALQSLERQLALACLATSQDNAQDIKDSFLAVQNTFECNISARLLPWIAISTSRLETLTNKSPIEDDKLSAVSELTTLLAMALSLLQGIVLIHEPSKRYLGRKAPLEILLELLLASRHLTPDDSEKSANTHHPINLSANVIDTLLCVLVDTSVALRAFESVNGVQAVVKILKRAGTPREVRMKCLEFLYFYLLDESPDANSAPSPSALQQLIHPTPPPTAPATPIRTGKPHLTSQPHHPTLMSRYGSSTYALSGISGAFSITSNSTASDGTPPSSLASSSNSTSSSRSLRSLSGASNVSISSSITSPSPNKESHKVFSPPPSATSPTSSSNVKNINKPLPPVTSPRPGVTHKSPIKRPQSSHSSSVLVGSQSNTRTPPQSPPVNPSNAVKVPPVKSMMMLKKEVDYTPMSPKKVAHITPPTRRPGHRKSLSTSSFTASSSSSISSSAGESGHRVFSSHLRPRTPGSSANLQQEPPVPAIPSQYQHLRRFKEESEKENFGLSQLSPLKGTKEVDVPLAENMDEAARKTTEEKKHLLGTMLGNVDALVEGVRKAGIWGLA</sequence>
<feature type="compositionally biased region" description="Low complexity" evidence="1">
    <location>
        <begin position="293"/>
        <end position="333"/>
    </location>
</feature>
<dbReference type="Pfam" id="PF08045">
    <property type="entry name" value="CDC14"/>
    <property type="match status" value="1"/>
</dbReference>
<protein>
    <recommendedName>
        <fullName evidence="4">Cell division control protein 14</fullName>
    </recommendedName>
</protein>
<comment type="caution">
    <text evidence="2">The sequence shown here is derived from an EMBL/GenBank/DDBJ whole genome shotgun (WGS) entry which is preliminary data.</text>
</comment>
<dbReference type="Proteomes" id="UP000284842">
    <property type="component" value="Unassembled WGS sequence"/>
</dbReference>
<organism evidence="2 3">
    <name type="scientific">Panaeolus cyanescens</name>
    <dbReference type="NCBI Taxonomy" id="181874"/>
    <lineage>
        <taxon>Eukaryota</taxon>
        <taxon>Fungi</taxon>
        <taxon>Dikarya</taxon>
        <taxon>Basidiomycota</taxon>
        <taxon>Agaricomycotina</taxon>
        <taxon>Agaricomycetes</taxon>
        <taxon>Agaricomycetidae</taxon>
        <taxon>Agaricales</taxon>
        <taxon>Agaricineae</taxon>
        <taxon>Galeropsidaceae</taxon>
        <taxon>Panaeolus</taxon>
    </lineage>
</organism>
<feature type="compositionally biased region" description="Low complexity" evidence="1">
    <location>
        <begin position="383"/>
        <end position="395"/>
    </location>
</feature>
<feature type="region of interest" description="Disordered" evidence="1">
    <location>
        <begin position="287"/>
        <end position="416"/>
    </location>
</feature>
<evidence type="ECO:0000313" key="3">
    <source>
        <dbReference type="Proteomes" id="UP000284842"/>
    </source>
</evidence>
<dbReference type="OrthoDB" id="5357220at2759"/>
<dbReference type="PANTHER" id="PTHR34065">
    <property type="entry name" value="CELL DIVISION CONTROL PROTEIN 14"/>
    <property type="match status" value="1"/>
</dbReference>